<dbReference type="OrthoDB" id="6779723at2759"/>
<dbReference type="SUPFAM" id="SSF46689">
    <property type="entry name" value="Homeodomain-like"/>
    <property type="match status" value="1"/>
</dbReference>
<feature type="region of interest" description="Disordered" evidence="2">
    <location>
        <begin position="97"/>
        <end position="127"/>
    </location>
</feature>
<dbReference type="InterPro" id="IPR009057">
    <property type="entry name" value="Homeodomain-like_sf"/>
</dbReference>
<name>A0A9P0PI96_ACAOB</name>
<comment type="subcellular location">
    <subcellularLocation>
        <location evidence="1">Nucleus</location>
    </subcellularLocation>
</comment>
<feature type="domain" description="Transposase Tc1-like" evidence="3">
    <location>
        <begin position="69"/>
        <end position="133"/>
    </location>
</feature>
<dbReference type="GO" id="GO:0015074">
    <property type="term" value="P:DNA integration"/>
    <property type="evidence" value="ECO:0007669"/>
    <property type="project" value="InterPro"/>
</dbReference>
<dbReference type="Proteomes" id="UP001152888">
    <property type="component" value="Unassembled WGS sequence"/>
</dbReference>
<dbReference type="GO" id="GO:0003677">
    <property type="term" value="F:DNA binding"/>
    <property type="evidence" value="ECO:0007669"/>
    <property type="project" value="InterPro"/>
</dbReference>
<protein>
    <recommendedName>
        <fullName evidence="3">Transposase Tc1-like domain-containing protein</fullName>
    </recommendedName>
</protein>
<organism evidence="4 5">
    <name type="scientific">Acanthoscelides obtectus</name>
    <name type="common">Bean weevil</name>
    <name type="synonym">Bruchus obtectus</name>
    <dbReference type="NCBI Taxonomy" id="200917"/>
    <lineage>
        <taxon>Eukaryota</taxon>
        <taxon>Metazoa</taxon>
        <taxon>Ecdysozoa</taxon>
        <taxon>Arthropoda</taxon>
        <taxon>Hexapoda</taxon>
        <taxon>Insecta</taxon>
        <taxon>Pterygota</taxon>
        <taxon>Neoptera</taxon>
        <taxon>Endopterygota</taxon>
        <taxon>Coleoptera</taxon>
        <taxon>Polyphaga</taxon>
        <taxon>Cucujiformia</taxon>
        <taxon>Chrysomeloidea</taxon>
        <taxon>Chrysomelidae</taxon>
        <taxon>Bruchinae</taxon>
        <taxon>Bruchini</taxon>
        <taxon>Acanthoscelides</taxon>
    </lineage>
</organism>
<dbReference type="GO" id="GO:0005634">
    <property type="term" value="C:nucleus"/>
    <property type="evidence" value="ECO:0007669"/>
    <property type="project" value="UniProtKB-SubCell"/>
</dbReference>
<gene>
    <name evidence="4" type="ORF">ACAOBT_LOCUS16332</name>
</gene>
<sequence length="149" mass="17150">MANKNEVSIEKRVKIQVLHEQGKSQVDIAKTVKYSHRCVQYTIQRFARTGSLNDRPRRGRKRIATDREDRVLTRESLKKRKKTSIVLAAELSAQTNRPISTRTTRRKLQEAGLNGRKAGKKPWLSDKNKKARIHTEKCILKLVCAVTTM</sequence>
<dbReference type="InterPro" id="IPR036388">
    <property type="entry name" value="WH-like_DNA-bd_sf"/>
</dbReference>
<dbReference type="Gene3D" id="1.10.10.10">
    <property type="entry name" value="Winged helix-like DNA-binding domain superfamily/Winged helix DNA-binding domain"/>
    <property type="match status" value="1"/>
</dbReference>
<dbReference type="Pfam" id="PF01498">
    <property type="entry name" value="HTH_Tnp_Tc3_2"/>
    <property type="match status" value="1"/>
</dbReference>
<dbReference type="GO" id="GO:0006313">
    <property type="term" value="P:DNA transposition"/>
    <property type="evidence" value="ECO:0007669"/>
    <property type="project" value="InterPro"/>
</dbReference>
<evidence type="ECO:0000313" key="4">
    <source>
        <dbReference type="EMBL" id="CAH1984805.1"/>
    </source>
</evidence>
<evidence type="ECO:0000259" key="3">
    <source>
        <dbReference type="Pfam" id="PF01498"/>
    </source>
</evidence>
<keyword evidence="5" id="KW-1185">Reference proteome</keyword>
<evidence type="ECO:0000256" key="2">
    <source>
        <dbReference type="SAM" id="MobiDB-lite"/>
    </source>
</evidence>
<comment type="caution">
    <text evidence="4">The sequence shown here is derived from an EMBL/GenBank/DDBJ whole genome shotgun (WGS) entry which is preliminary data.</text>
</comment>
<dbReference type="InterPro" id="IPR002492">
    <property type="entry name" value="Transposase_Tc1-like"/>
</dbReference>
<dbReference type="AlphaFoldDB" id="A0A9P0PI96"/>
<accession>A0A9P0PI96</accession>
<evidence type="ECO:0000313" key="5">
    <source>
        <dbReference type="Proteomes" id="UP001152888"/>
    </source>
</evidence>
<proteinExistence type="predicted"/>
<evidence type="ECO:0000256" key="1">
    <source>
        <dbReference type="ARBA" id="ARBA00004123"/>
    </source>
</evidence>
<dbReference type="EMBL" id="CAKOFQ010006964">
    <property type="protein sequence ID" value="CAH1984805.1"/>
    <property type="molecule type" value="Genomic_DNA"/>
</dbReference>
<reference evidence="4" key="1">
    <citation type="submission" date="2022-03" db="EMBL/GenBank/DDBJ databases">
        <authorList>
            <person name="Sayadi A."/>
        </authorList>
    </citation>
    <scope>NUCLEOTIDE SEQUENCE</scope>
</reference>